<keyword evidence="3" id="KW-1185">Reference proteome</keyword>
<comment type="similarity">
    <text evidence="1">Belongs to the CFAP97 family.</text>
</comment>
<dbReference type="EMBL" id="JABFUD020000009">
    <property type="protein sequence ID" value="KAI5075124.1"/>
    <property type="molecule type" value="Genomic_DNA"/>
</dbReference>
<dbReference type="OrthoDB" id="1888292at2759"/>
<dbReference type="Pfam" id="PF13879">
    <property type="entry name" value="Hmw_CFAP97"/>
    <property type="match status" value="1"/>
</dbReference>
<evidence type="ECO:0000313" key="2">
    <source>
        <dbReference type="EMBL" id="KAI5075124.1"/>
    </source>
</evidence>
<evidence type="ECO:0000256" key="1">
    <source>
        <dbReference type="ARBA" id="ARBA00008315"/>
    </source>
</evidence>
<reference evidence="2" key="1">
    <citation type="submission" date="2021-01" db="EMBL/GenBank/DDBJ databases">
        <title>Adiantum capillus-veneris genome.</title>
        <authorList>
            <person name="Fang Y."/>
            <person name="Liao Q."/>
        </authorList>
    </citation>
    <scope>NUCLEOTIDE SEQUENCE</scope>
    <source>
        <strain evidence="2">H3</strain>
        <tissue evidence="2">Leaf</tissue>
    </source>
</reference>
<protein>
    <submittedName>
        <fullName evidence="2">Uncharacterized protein</fullName>
    </submittedName>
</protein>
<dbReference type="InterPro" id="IPR029488">
    <property type="entry name" value="Hmw/CFAP97"/>
</dbReference>
<evidence type="ECO:0000313" key="3">
    <source>
        <dbReference type="Proteomes" id="UP000886520"/>
    </source>
</evidence>
<accession>A0A9D4UW60</accession>
<dbReference type="Proteomes" id="UP000886520">
    <property type="component" value="Chromosome 9"/>
</dbReference>
<proteinExistence type="inferred from homology"/>
<name>A0A9D4UW60_ADICA</name>
<organism evidence="2 3">
    <name type="scientific">Adiantum capillus-veneris</name>
    <name type="common">Maidenhair fern</name>
    <dbReference type="NCBI Taxonomy" id="13818"/>
    <lineage>
        <taxon>Eukaryota</taxon>
        <taxon>Viridiplantae</taxon>
        <taxon>Streptophyta</taxon>
        <taxon>Embryophyta</taxon>
        <taxon>Tracheophyta</taxon>
        <taxon>Polypodiopsida</taxon>
        <taxon>Polypodiidae</taxon>
        <taxon>Polypodiales</taxon>
        <taxon>Pteridineae</taxon>
        <taxon>Pteridaceae</taxon>
        <taxon>Vittarioideae</taxon>
        <taxon>Adiantum</taxon>
    </lineage>
</organism>
<gene>
    <name evidence="2" type="ORF">GOP47_0009200</name>
</gene>
<comment type="caution">
    <text evidence="2">The sequence shown here is derived from an EMBL/GenBank/DDBJ whole genome shotgun (WGS) entry which is preliminary data.</text>
</comment>
<sequence length="270" mass="32060">MHLFCVAGSSALALQAQPYLLEDQRMCSNAYKLDSRLKKYQVLTGYIKWEHDVMMRRHQLRVKNMKPAIDNKCPDRGPFLTLNTKKMRLQEDRVNKIERKNRVIVRRLRQINEVQLPDFCHRKRRFRIRGDAYKLKPPSGRRNFQYDWEALKGSTQRRSLRKQETILRRLINSKNVSKEEAKKMKKFLPRTQEGPVDYLDYHNHDQKTEEGVPVKMSLRQVIVRKVKLEVMDFMERGLASCVLWGTYSTSFFELLQDEPGFLPSGYQYGC</sequence>
<dbReference type="AlphaFoldDB" id="A0A9D4UW60"/>